<dbReference type="PANTHER" id="PTHR21397:SF4">
    <property type="entry name" value="ER MEMBRANE PROTEIN COMPLEX SUBUNIT 10"/>
    <property type="match status" value="1"/>
</dbReference>
<evidence type="ECO:0000313" key="11">
    <source>
        <dbReference type="EMBL" id="CAE0449544.1"/>
    </source>
</evidence>
<sequence>MKMVRFFAAFAVVSLFMLCPINVYADEGECDASISDCSTGDKTTTGTSTEGVTTYPIQHSFSYDGQFVDRGKLLVQVMKKSKKISIKFSSKTYEFSSDEMKGMKKLVENNRLYRVRIPLKPDDPSSPWLVASIPACQMLENDFKESFRFHLDKSGTITSFELSSKTPSRECSQGLSFPKSVVLKSKAVASIPKEAHGAPKRGGLNDSKGAKVANMPPELQGVIEENKPKSKDGKEAEEEAENQSFVRKYWYLFLPMLLMSVFGGSPEPQAGAAGQGRSPPAGGQRKKK</sequence>
<gene>
    <name evidence="11" type="ORF">ASTO00021_LOCUS19517</name>
</gene>
<dbReference type="EMBL" id="HBIN01028723">
    <property type="protein sequence ID" value="CAE0449544.1"/>
    <property type="molecule type" value="Transcribed_RNA"/>
</dbReference>
<keyword evidence="4" id="KW-0812">Transmembrane</keyword>
<comment type="similarity">
    <text evidence="2">Belongs to the EMC10 family.</text>
</comment>
<protein>
    <recommendedName>
        <fullName evidence="3">ER membrane protein complex subunit 10</fullName>
    </recommendedName>
</protein>
<feature type="compositionally biased region" description="Basic and acidic residues" evidence="9">
    <location>
        <begin position="224"/>
        <end position="234"/>
    </location>
</feature>
<keyword evidence="5 10" id="KW-0732">Signal</keyword>
<name>A0A7S3PTA5_9STRA</name>
<evidence type="ECO:0000256" key="10">
    <source>
        <dbReference type="SAM" id="SignalP"/>
    </source>
</evidence>
<reference evidence="11" key="1">
    <citation type="submission" date="2021-01" db="EMBL/GenBank/DDBJ databases">
        <authorList>
            <person name="Corre E."/>
            <person name="Pelletier E."/>
            <person name="Niang G."/>
            <person name="Scheremetjew M."/>
            <person name="Finn R."/>
            <person name="Kale V."/>
            <person name="Holt S."/>
            <person name="Cochrane G."/>
            <person name="Meng A."/>
            <person name="Brown T."/>
            <person name="Cohen L."/>
        </authorList>
    </citation>
    <scope>NUCLEOTIDE SEQUENCE</scope>
    <source>
        <strain evidence="11">GSBS06</strain>
    </source>
</reference>
<feature type="region of interest" description="Disordered" evidence="9">
    <location>
        <begin position="264"/>
        <end position="288"/>
    </location>
</feature>
<feature type="region of interest" description="Disordered" evidence="9">
    <location>
        <begin position="192"/>
        <end position="239"/>
    </location>
</feature>
<dbReference type="CDD" id="cd22209">
    <property type="entry name" value="EMC10"/>
    <property type="match status" value="1"/>
</dbReference>
<evidence type="ECO:0000256" key="5">
    <source>
        <dbReference type="ARBA" id="ARBA00022729"/>
    </source>
</evidence>
<evidence type="ECO:0000256" key="1">
    <source>
        <dbReference type="ARBA" id="ARBA00004115"/>
    </source>
</evidence>
<dbReference type="PANTHER" id="PTHR21397">
    <property type="entry name" value="CHROMATIN COMPLEXES SUBUNIT BAP18-RELATED"/>
    <property type="match status" value="1"/>
</dbReference>
<evidence type="ECO:0000256" key="2">
    <source>
        <dbReference type="ARBA" id="ARBA00007695"/>
    </source>
</evidence>
<evidence type="ECO:0000256" key="6">
    <source>
        <dbReference type="ARBA" id="ARBA00022824"/>
    </source>
</evidence>
<dbReference type="Pfam" id="PF21203">
    <property type="entry name" value="ECM10"/>
    <property type="match status" value="1"/>
</dbReference>
<accession>A0A7S3PTA5</accession>
<evidence type="ECO:0000256" key="7">
    <source>
        <dbReference type="ARBA" id="ARBA00022989"/>
    </source>
</evidence>
<keyword evidence="7" id="KW-1133">Transmembrane helix</keyword>
<feature type="signal peptide" evidence="10">
    <location>
        <begin position="1"/>
        <end position="25"/>
    </location>
</feature>
<evidence type="ECO:0000256" key="4">
    <source>
        <dbReference type="ARBA" id="ARBA00022692"/>
    </source>
</evidence>
<keyword evidence="8" id="KW-0472">Membrane</keyword>
<evidence type="ECO:0000256" key="8">
    <source>
        <dbReference type="ARBA" id="ARBA00023136"/>
    </source>
</evidence>
<evidence type="ECO:0000256" key="9">
    <source>
        <dbReference type="SAM" id="MobiDB-lite"/>
    </source>
</evidence>
<evidence type="ECO:0000256" key="3">
    <source>
        <dbReference type="ARBA" id="ARBA00020105"/>
    </source>
</evidence>
<organism evidence="11">
    <name type="scientific">Aplanochytrium stocchinoi</name>
    <dbReference type="NCBI Taxonomy" id="215587"/>
    <lineage>
        <taxon>Eukaryota</taxon>
        <taxon>Sar</taxon>
        <taxon>Stramenopiles</taxon>
        <taxon>Bigyra</taxon>
        <taxon>Labyrinthulomycetes</taxon>
        <taxon>Thraustochytrida</taxon>
        <taxon>Thraustochytriidae</taxon>
        <taxon>Aplanochytrium</taxon>
    </lineage>
</organism>
<comment type="subcellular location">
    <subcellularLocation>
        <location evidence="1">Endoplasmic reticulum membrane</location>
        <topology evidence="1">Single-pass type I membrane protein</topology>
    </subcellularLocation>
</comment>
<keyword evidence="6" id="KW-0256">Endoplasmic reticulum</keyword>
<proteinExistence type="inferred from homology"/>
<dbReference type="AlphaFoldDB" id="A0A7S3PTA5"/>
<feature type="chain" id="PRO_5030522881" description="ER membrane protein complex subunit 10" evidence="10">
    <location>
        <begin position="26"/>
        <end position="288"/>
    </location>
</feature>
<dbReference type="GO" id="GO:0005789">
    <property type="term" value="C:endoplasmic reticulum membrane"/>
    <property type="evidence" value="ECO:0007669"/>
    <property type="project" value="UniProtKB-SubCell"/>
</dbReference>